<dbReference type="Pfam" id="PF00589">
    <property type="entry name" value="Phage_integrase"/>
    <property type="match status" value="1"/>
</dbReference>
<keyword evidence="8" id="KW-1185">Reference proteome</keyword>
<comment type="similarity">
    <text evidence="1">Belongs to the 'phage' integrase family.</text>
</comment>
<dbReference type="GO" id="GO:0003677">
    <property type="term" value="F:DNA binding"/>
    <property type="evidence" value="ECO:0007669"/>
    <property type="project" value="UniProtKB-KW"/>
</dbReference>
<feature type="compositionally biased region" description="Basic residues" evidence="5">
    <location>
        <begin position="341"/>
        <end position="354"/>
    </location>
</feature>
<dbReference type="InterPro" id="IPR004107">
    <property type="entry name" value="Integrase_SAM-like_N"/>
</dbReference>
<accession>Q0RC49</accession>
<dbReference type="OrthoDB" id="1822491at2"/>
<dbReference type="InterPro" id="IPR011010">
    <property type="entry name" value="DNA_brk_join_enz"/>
</dbReference>
<dbReference type="InterPro" id="IPR050090">
    <property type="entry name" value="Tyrosine_recombinase_XerCD"/>
</dbReference>
<evidence type="ECO:0000313" key="8">
    <source>
        <dbReference type="Proteomes" id="UP000000657"/>
    </source>
</evidence>
<dbReference type="eggNOG" id="COG0582">
    <property type="taxonomic scope" value="Bacteria"/>
</dbReference>
<name>Q0RC49_FRAAA</name>
<dbReference type="Proteomes" id="UP000000657">
    <property type="component" value="Chromosome"/>
</dbReference>
<evidence type="ECO:0000259" key="6">
    <source>
        <dbReference type="PROSITE" id="PS51898"/>
    </source>
</evidence>
<evidence type="ECO:0000256" key="5">
    <source>
        <dbReference type="SAM" id="MobiDB-lite"/>
    </source>
</evidence>
<proteinExistence type="inferred from homology"/>
<evidence type="ECO:0000256" key="3">
    <source>
        <dbReference type="ARBA" id="ARBA00023125"/>
    </source>
</evidence>
<dbReference type="GO" id="GO:0015074">
    <property type="term" value="P:DNA integration"/>
    <property type="evidence" value="ECO:0007669"/>
    <property type="project" value="UniProtKB-KW"/>
</dbReference>
<dbReference type="STRING" id="326424.FRAAL6356"/>
<dbReference type="Pfam" id="PF14659">
    <property type="entry name" value="Phage_int_SAM_3"/>
    <property type="match status" value="1"/>
</dbReference>
<dbReference type="PANTHER" id="PTHR30349:SF64">
    <property type="entry name" value="PROPHAGE INTEGRASE INTD-RELATED"/>
    <property type="match status" value="1"/>
</dbReference>
<dbReference type="Gene3D" id="1.10.150.130">
    <property type="match status" value="1"/>
</dbReference>
<reference evidence="7 8" key="1">
    <citation type="journal article" date="2007" name="Genome Res.">
        <title>Genome characteristics of facultatively symbiotic Frankia sp. strains reflect host range and host plant biogeography.</title>
        <authorList>
            <person name="Normand P."/>
            <person name="Lapierre P."/>
            <person name="Tisa L.S."/>
            <person name="Gogarten J.P."/>
            <person name="Alloisio N."/>
            <person name="Bagnarol E."/>
            <person name="Bassi C.A."/>
            <person name="Berry A.M."/>
            <person name="Bickhart D.M."/>
            <person name="Choisne N."/>
            <person name="Couloux A."/>
            <person name="Cournoyer B."/>
            <person name="Cruveiller S."/>
            <person name="Daubin V."/>
            <person name="Demange N."/>
            <person name="Francino M.P."/>
            <person name="Goltsman E."/>
            <person name="Huang Y."/>
            <person name="Kopp O.R."/>
            <person name="Labarre L."/>
            <person name="Lapidus A."/>
            <person name="Lavire C."/>
            <person name="Marechal J."/>
            <person name="Martinez M."/>
            <person name="Mastronunzio J.E."/>
            <person name="Mullin B.C."/>
            <person name="Niemann J."/>
            <person name="Pujic P."/>
            <person name="Rawnsley T."/>
            <person name="Rouy Z."/>
            <person name="Schenowitz C."/>
            <person name="Sellstedt A."/>
            <person name="Tavares F."/>
            <person name="Tomkins J.P."/>
            <person name="Vallenet D."/>
            <person name="Valverde C."/>
            <person name="Wall L.G."/>
            <person name="Wang Y."/>
            <person name="Medigue C."/>
            <person name="Benson D.R."/>
        </authorList>
    </citation>
    <scope>NUCLEOTIDE SEQUENCE [LARGE SCALE GENOMIC DNA]</scope>
    <source>
        <strain evidence="8">DSM 45986 / CECT 9034 / ACN14a</strain>
    </source>
</reference>
<dbReference type="HOGENOM" id="CLU_027562_17_5_11"/>
<dbReference type="Gene3D" id="1.10.443.10">
    <property type="entry name" value="Intergrase catalytic core"/>
    <property type="match status" value="1"/>
</dbReference>
<organism evidence="7 8">
    <name type="scientific">Frankia alni (strain DSM 45986 / CECT 9034 / ACN14a)</name>
    <dbReference type="NCBI Taxonomy" id="326424"/>
    <lineage>
        <taxon>Bacteria</taxon>
        <taxon>Bacillati</taxon>
        <taxon>Actinomycetota</taxon>
        <taxon>Actinomycetes</taxon>
        <taxon>Frankiales</taxon>
        <taxon>Frankiaceae</taxon>
        <taxon>Frankia</taxon>
    </lineage>
</organism>
<keyword evidence="3" id="KW-0238">DNA-binding</keyword>
<sequence length="446" mass="50658">MGYAKKRIGKDGKPRYTACYLDLRGRVRSAGTFTGKRDADRAWQQAEVKQREGRVGDPRRGRRTFGEYVQETWFPNHVMEPRTRETYRYNLDAHILPWFTGMRMAEIMPADVREWVTDQSNRGLGPNVIDKNMTILSAIFTTALNDQMTFLHACRGVKIPEVPKKPLQIITPEQFDLIYGKLSDAVLQLLVEVDIESGMRWGELTELRPRDLNLTTGIVTVSRAVVELSPKDHPTGGRFLVQEYPKNKKYRRFKISRQVVDKLQTYIQSTGLGTDDLLFPMPDQDLPAVQIGLPTEPDEPALTEPNAKGRQYRHGTITAYSMAPCRCQPCKGAYAAYRAKRRAAGKDNPRKRRRRDTDGHIPGDWFRKQVWHPAVEAAGIGRRVRVHDLRHAHASWLLAGGADLQVVKERLGHGSIATTQRYLHTLPTADETALNALDRIRGRSTA</sequence>
<dbReference type="PROSITE" id="PS51898">
    <property type="entry name" value="TYR_RECOMBINASE"/>
    <property type="match status" value="1"/>
</dbReference>
<dbReference type="EMBL" id="CT573213">
    <property type="protein sequence ID" value="CAJ64979.1"/>
    <property type="molecule type" value="Genomic_DNA"/>
</dbReference>
<evidence type="ECO:0000313" key="7">
    <source>
        <dbReference type="EMBL" id="CAJ64979.1"/>
    </source>
</evidence>
<feature type="domain" description="Tyr recombinase" evidence="6">
    <location>
        <begin position="165"/>
        <end position="438"/>
    </location>
</feature>
<keyword evidence="2" id="KW-0229">DNA integration</keyword>
<dbReference type="InterPro" id="IPR010998">
    <property type="entry name" value="Integrase_recombinase_N"/>
</dbReference>
<evidence type="ECO:0000256" key="1">
    <source>
        <dbReference type="ARBA" id="ARBA00008857"/>
    </source>
</evidence>
<evidence type="ECO:0000256" key="4">
    <source>
        <dbReference type="ARBA" id="ARBA00023172"/>
    </source>
</evidence>
<dbReference type="SUPFAM" id="SSF56349">
    <property type="entry name" value="DNA breaking-rejoining enzymes"/>
    <property type="match status" value="1"/>
</dbReference>
<dbReference type="GO" id="GO:0006310">
    <property type="term" value="P:DNA recombination"/>
    <property type="evidence" value="ECO:0007669"/>
    <property type="project" value="UniProtKB-KW"/>
</dbReference>
<keyword evidence="4" id="KW-0233">DNA recombination</keyword>
<feature type="region of interest" description="Disordered" evidence="5">
    <location>
        <begin position="341"/>
        <end position="362"/>
    </location>
</feature>
<dbReference type="InterPro" id="IPR013762">
    <property type="entry name" value="Integrase-like_cat_sf"/>
</dbReference>
<dbReference type="KEGG" id="fal:FRAAL6356"/>
<gene>
    <name evidence="7" type="ordered locus">FRAAL6356</name>
</gene>
<dbReference type="InterPro" id="IPR002104">
    <property type="entry name" value="Integrase_catalytic"/>
</dbReference>
<protein>
    <submittedName>
        <fullName evidence="7">Tyrosine recombinase xerD</fullName>
    </submittedName>
</protein>
<evidence type="ECO:0000256" key="2">
    <source>
        <dbReference type="ARBA" id="ARBA00022908"/>
    </source>
</evidence>
<dbReference type="PANTHER" id="PTHR30349">
    <property type="entry name" value="PHAGE INTEGRASE-RELATED"/>
    <property type="match status" value="1"/>
</dbReference>
<dbReference type="AlphaFoldDB" id="Q0RC49"/>